<dbReference type="Pfam" id="PF13639">
    <property type="entry name" value="zf-RING_2"/>
    <property type="match status" value="1"/>
</dbReference>
<dbReference type="SMART" id="SM00184">
    <property type="entry name" value="RING"/>
    <property type="match status" value="1"/>
</dbReference>
<dbReference type="Proteomes" id="UP000036987">
    <property type="component" value="Unassembled WGS sequence"/>
</dbReference>
<evidence type="ECO:0000256" key="9">
    <source>
        <dbReference type="SAM" id="MobiDB-lite"/>
    </source>
</evidence>
<evidence type="ECO:0000256" key="3">
    <source>
        <dbReference type="ARBA" id="ARBA00022679"/>
    </source>
</evidence>
<dbReference type="EMBL" id="LFYR01001488">
    <property type="protein sequence ID" value="KMZ61489.1"/>
    <property type="molecule type" value="Genomic_DNA"/>
</dbReference>
<keyword evidence="12" id="KW-1185">Reference proteome</keyword>
<evidence type="ECO:0000313" key="12">
    <source>
        <dbReference type="Proteomes" id="UP000036987"/>
    </source>
</evidence>
<evidence type="ECO:0000256" key="2">
    <source>
        <dbReference type="ARBA" id="ARBA00012483"/>
    </source>
</evidence>
<dbReference type="STRING" id="29655.A0A0K9NXK3"/>
<evidence type="ECO:0000313" key="11">
    <source>
        <dbReference type="EMBL" id="KMZ61489.1"/>
    </source>
</evidence>
<evidence type="ECO:0000256" key="7">
    <source>
        <dbReference type="ARBA" id="ARBA00022833"/>
    </source>
</evidence>
<keyword evidence="5 8" id="KW-0863">Zinc-finger</keyword>
<keyword evidence="7" id="KW-0862">Zinc</keyword>
<proteinExistence type="predicted"/>
<evidence type="ECO:0000256" key="1">
    <source>
        <dbReference type="ARBA" id="ARBA00000900"/>
    </source>
</evidence>
<keyword evidence="6" id="KW-0833">Ubl conjugation pathway</keyword>
<protein>
    <recommendedName>
        <fullName evidence="2">RING-type E3 ubiquitin transferase</fullName>
        <ecNumber evidence="2">2.3.2.27</ecNumber>
    </recommendedName>
</protein>
<feature type="region of interest" description="Disordered" evidence="9">
    <location>
        <begin position="1"/>
        <end position="22"/>
    </location>
</feature>
<dbReference type="GO" id="GO:0006511">
    <property type="term" value="P:ubiquitin-dependent protein catabolic process"/>
    <property type="evidence" value="ECO:0000318"/>
    <property type="project" value="GO_Central"/>
</dbReference>
<dbReference type="PROSITE" id="PS50089">
    <property type="entry name" value="ZF_RING_2"/>
    <property type="match status" value="1"/>
</dbReference>
<evidence type="ECO:0000256" key="4">
    <source>
        <dbReference type="ARBA" id="ARBA00022723"/>
    </source>
</evidence>
<dbReference type="GO" id="GO:0061630">
    <property type="term" value="F:ubiquitin protein ligase activity"/>
    <property type="evidence" value="ECO:0000318"/>
    <property type="project" value="GO_Central"/>
</dbReference>
<sequence length="405" mass="46519">MAEVLLVHPSDQSKQPDSDLDVCRSCHDRNEGDAVAEEEGIDSNQLVPIFSPDYDSGHSSGFRQIPRSVRFFASDRMSDEDYEEEDLRFNSEFLLPSESVGGLGLDLGLVSDVHREDLEEEDWGSDGIFSGDEDDEDGETERLGIMGFESEDEGRVDFGDCLWRRGDVEIDEFEWEEVIDDDNNEDNSDDSNDDTEIASTMVLDEESPNYQDIQDQVGFLSIDHNDNNDEEEERGEEYEEYVGEVFRGSVEWEILLAMNNIEISESSVEHTGFDSYFSDGYEEHDDNREHDDYVYTSDYEHDFFFGHFSDHDLPIKGSPPAARLVIDNLPSTVLSHEDMKKLHKTLCAVCKNEMALGECVKQLPCLHQYHGECILPWLRMRNTCPVCRYELPSDDPYYERFRTNT</sequence>
<feature type="region of interest" description="Disordered" evidence="9">
    <location>
        <begin position="176"/>
        <end position="195"/>
    </location>
</feature>
<name>A0A0K9NXK3_ZOSMR</name>
<evidence type="ECO:0000256" key="8">
    <source>
        <dbReference type="PROSITE-ProRule" id="PRU00175"/>
    </source>
</evidence>
<dbReference type="EC" id="2.3.2.27" evidence="2"/>
<dbReference type="InterPro" id="IPR001841">
    <property type="entry name" value="Znf_RING"/>
</dbReference>
<dbReference type="FunFam" id="3.30.40.10:FF:000127">
    <property type="entry name" value="E3 ubiquitin-protein ligase RNF181"/>
    <property type="match status" value="1"/>
</dbReference>
<feature type="domain" description="RING-type" evidence="10">
    <location>
        <begin position="347"/>
        <end position="388"/>
    </location>
</feature>
<keyword evidence="3" id="KW-0808">Transferase</keyword>
<dbReference type="SUPFAM" id="SSF57850">
    <property type="entry name" value="RING/U-box"/>
    <property type="match status" value="1"/>
</dbReference>
<dbReference type="AlphaFoldDB" id="A0A0K9NXK3"/>
<evidence type="ECO:0000259" key="10">
    <source>
        <dbReference type="PROSITE" id="PS50089"/>
    </source>
</evidence>
<dbReference type="Gene3D" id="3.30.40.10">
    <property type="entry name" value="Zinc/RING finger domain, C3HC4 (zinc finger)"/>
    <property type="match status" value="1"/>
</dbReference>
<dbReference type="InterPro" id="IPR013083">
    <property type="entry name" value="Znf_RING/FYVE/PHD"/>
</dbReference>
<comment type="catalytic activity">
    <reaction evidence="1">
        <text>S-ubiquitinyl-[E2 ubiquitin-conjugating enzyme]-L-cysteine + [acceptor protein]-L-lysine = [E2 ubiquitin-conjugating enzyme]-L-cysteine + N(6)-ubiquitinyl-[acceptor protein]-L-lysine.</text>
        <dbReference type="EC" id="2.3.2.27"/>
    </reaction>
</comment>
<accession>A0A0K9NXK3</accession>
<gene>
    <name evidence="11" type="ORF">ZOSMA_52G01390</name>
</gene>
<comment type="caution">
    <text evidence="11">The sequence shown here is derived from an EMBL/GenBank/DDBJ whole genome shotgun (WGS) entry which is preliminary data.</text>
</comment>
<keyword evidence="4" id="KW-0479">Metal-binding</keyword>
<evidence type="ECO:0000256" key="5">
    <source>
        <dbReference type="ARBA" id="ARBA00022771"/>
    </source>
</evidence>
<reference evidence="12" key="1">
    <citation type="journal article" date="2016" name="Nature">
        <title>The genome of the seagrass Zostera marina reveals angiosperm adaptation to the sea.</title>
        <authorList>
            <person name="Olsen J.L."/>
            <person name="Rouze P."/>
            <person name="Verhelst B."/>
            <person name="Lin Y.-C."/>
            <person name="Bayer T."/>
            <person name="Collen J."/>
            <person name="Dattolo E."/>
            <person name="De Paoli E."/>
            <person name="Dittami S."/>
            <person name="Maumus F."/>
            <person name="Michel G."/>
            <person name="Kersting A."/>
            <person name="Lauritano C."/>
            <person name="Lohaus R."/>
            <person name="Toepel M."/>
            <person name="Tonon T."/>
            <person name="Vanneste K."/>
            <person name="Amirebrahimi M."/>
            <person name="Brakel J."/>
            <person name="Bostroem C."/>
            <person name="Chovatia M."/>
            <person name="Grimwood J."/>
            <person name="Jenkins J.W."/>
            <person name="Jueterbock A."/>
            <person name="Mraz A."/>
            <person name="Stam W.T."/>
            <person name="Tice H."/>
            <person name="Bornberg-Bauer E."/>
            <person name="Green P.J."/>
            <person name="Pearson G.A."/>
            <person name="Procaccini G."/>
            <person name="Duarte C.M."/>
            <person name="Schmutz J."/>
            <person name="Reusch T.B.H."/>
            <person name="Van de Peer Y."/>
        </authorList>
    </citation>
    <scope>NUCLEOTIDE SEQUENCE [LARGE SCALE GENOMIC DNA]</scope>
    <source>
        <strain evidence="12">cv. Finnish</strain>
    </source>
</reference>
<organism evidence="11 12">
    <name type="scientific">Zostera marina</name>
    <name type="common">Eelgrass</name>
    <dbReference type="NCBI Taxonomy" id="29655"/>
    <lineage>
        <taxon>Eukaryota</taxon>
        <taxon>Viridiplantae</taxon>
        <taxon>Streptophyta</taxon>
        <taxon>Embryophyta</taxon>
        <taxon>Tracheophyta</taxon>
        <taxon>Spermatophyta</taxon>
        <taxon>Magnoliopsida</taxon>
        <taxon>Liliopsida</taxon>
        <taxon>Zosteraceae</taxon>
        <taxon>Zostera</taxon>
    </lineage>
</organism>
<dbReference type="GO" id="GO:0016567">
    <property type="term" value="P:protein ubiquitination"/>
    <property type="evidence" value="ECO:0007669"/>
    <property type="project" value="UniProtKB-ARBA"/>
</dbReference>
<dbReference type="OrthoDB" id="8062037at2759"/>
<dbReference type="PANTHER" id="PTHR15710">
    <property type="entry name" value="E3 UBIQUITIN-PROTEIN LIGASE PRAJA"/>
    <property type="match status" value="1"/>
</dbReference>
<evidence type="ECO:0000256" key="6">
    <source>
        <dbReference type="ARBA" id="ARBA00022786"/>
    </source>
</evidence>
<dbReference type="PANTHER" id="PTHR15710:SF108">
    <property type="entry name" value="OS03G0286100 PROTEIN"/>
    <property type="match status" value="1"/>
</dbReference>
<dbReference type="GO" id="GO:0008270">
    <property type="term" value="F:zinc ion binding"/>
    <property type="evidence" value="ECO:0007669"/>
    <property type="project" value="UniProtKB-KW"/>
</dbReference>